<dbReference type="GO" id="GO:0016829">
    <property type="term" value="F:lyase activity"/>
    <property type="evidence" value="ECO:0007669"/>
    <property type="project" value="UniProtKB-KW"/>
</dbReference>
<dbReference type="Proteomes" id="UP001499951">
    <property type="component" value="Unassembled WGS sequence"/>
</dbReference>
<accession>A0ABN1EJN4</accession>
<dbReference type="SUPFAM" id="SSF81853">
    <property type="entry name" value="Family 10 polysaccharide lyase"/>
    <property type="match status" value="1"/>
</dbReference>
<evidence type="ECO:0000313" key="3">
    <source>
        <dbReference type="Proteomes" id="UP001499951"/>
    </source>
</evidence>
<comment type="caution">
    <text evidence="2">The sequence shown here is derived from an EMBL/GenBank/DDBJ whole genome shotgun (WGS) entry which is preliminary data.</text>
</comment>
<name>A0ABN1EJN4_9PROT</name>
<keyword evidence="1" id="KW-0732">Signal</keyword>
<evidence type="ECO:0000256" key="1">
    <source>
        <dbReference type="SAM" id="SignalP"/>
    </source>
</evidence>
<keyword evidence="3" id="KW-1185">Reference proteome</keyword>
<dbReference type="Gene3D" id="1.50.10.20">
    <property type="match status" value="1"/>
</dbReference>
<feature type="signal peptide" evidence="1">
    <location>
        <begin position="1"/>
        <end position="19"/>
    </location>
</feature>
<feature type="chain" id="PRO_5047475358" evidence="1">
    <location>
        <begin position="20"/>
        <end position="433"/>
    </location>
</feature>
<dbReference type="RefSeq" id="WP_208393664.1">
    <property type="nucleotide sequence ID" value="NZ_BAAADD010000004.1"/>
</dbReference>
<organism evidence="2 3">
    <name type="scientific">Rhizomicrobium electricum</name>
    <dbReference type="NCBI Taxonomy" id="480070"/>
    <lineage>
        <taxon>Bacteria</taxon>
        <taxon>Pseudomonadati</taxon>
        <taxon>Pseudomonadota</taxon>
        <taxon>Alphaproteobacteria</taxon>
        <taxon>Micropepsales</taxon>
        <taxon>Micropepsaceae</taxon>
        <taxon>Rhizomicrobium</taxon>
    </lineage>
</organism>
<protein>
    <submittedName>
        <fullName evidence="2">Pectate lyase</fullName>
    </submittedName>
</protein>
<reference evidence="2 3" key="1">
    <citation type="journal article" date="2019" name="Int. J. Syst. Evol. Microbiol.">
        <title>The Global Catalogue of Microorganisms (GCM) 10K type strain sequencing project: providing services to taxonomists for standard genome sequencing and annotation.</title>
        <authorList>
            <consortium name="The Broad Institute Genomics Platform"/>
            <consortium name="The Broad Institute Genome Sequencing Center for Infectious Disease"/>
            <person name="Wu L."/>
            <person name="Ma J."/>
        </authorList>
    </citation>
    <scope>NUCLEOTIDE SEQUENCE [LARGE SCALE GENOMIC DNA]</scope>
    <source>
        <strain evidence="2 3">JCM 15089</strain>
    </source>
</reference>
<dbReference type="InterPro" id="IPR012669">
    <property type="entry name" value="Pectate_lyase"/>
</dbReference>
<dbReference type="PROSITE" id="PS51257">
    <property type="entry name" value="PROKAR_LIPOPROTEIN"/>
    <property type="match status" value="1"/>
</dbReference>
<evidence type="ECO:0000313" key="2">
    <source>
        <dbReference type="EMBL" id="GAA0568091.1"/>
    </source>
</evidence>
<gene>
    <name evidence="2" type="primary">pelA</name>
    <name evidence="2" type="ORF">GCM10008942_15820</name>
</gene>
<dbReference type="Pfam" id="PF09492">
    <property type="entry name" value="Pec_lyase"/>
    <property type="match status" value="1"/>
</dbReference>
<sequence length="433" mass="47008">MKLRLLLAGFGLAACAASAAVIGHNVHAEPITAERIAMLPAAEREAWTTYLQRSQVQRAADQAALAAERKDLMQIPPAPPEHGHDASMPLDKDPAWYAGPEARRVADNIVSFQTPAGGWGKNFDRSGPVRLKGQAYVPDNISNFLGKGDFDAPRDLRWNYVGTLDNNATTTELFFLARVIKALPDGQDAPYRAAFVKGVQYLLAAQFPNGGWPQVWPLEGGYHDAITYNDDAVTLAATVMTDVAANKDNEYSFVSADLRAAAAASAKRALAVILATQVKAPDGTLTVWGQQHDALTLKPCAARNFEPPLLASDESASLLVYLMSLPNPSPELQQAIRSGVAYLKKTAVMGYIMTGKEDPEGRRLVAKPGAGPLWPRFIDPATGKGVFGDRDQSLHDTMNELSLERRNGYNFYATSPQKTLKAYDKWAAKYPAK</sequence>
<dbReference type="NCBIfam" id="TIGR02474">
    <property type="entry name" value="pec_lyase"/>
    <property type="match status" value="1"/>
</dbReference>
<dbReference type="EMBL" id="BAAADD010000004">
    <property type="protein sequence ID" value="GAA0568091.1"/>
    <property type="molecule type" value="Genomic_DNA"/>
</dbReference>
<keyword evidence="2" id="KW-0456">Lyase</keyword>
<proteinExistence type="predicted"/>